<proteinExistence type="predicted"/>
<dbReference type="InterPro" id="IPR007111">
    <property type="entry name" value="NACHT_NTPase"/>
</dbReference>
<feature type="non-terminal residue" evidence="4">
    <location>
        <position position="632"/>
    </location>
</feature>
<dbReference type="AlphaFoldDB" id="A0AAN6YTW8"/>
<evidence type="ECO:0000256" key="1">
    <source>
        <dbReference type="ARBA" id="ARBA00022737"/>
    </source>
</evidence>
<accession>A0AAN6YTW8</accession>
<feature type="repeat" description="ANK" evidence="2">
    <location>
        <begin position="610"/>
        <end position="632"/>
    </location>
</feature>
<dbReference type="Gene3D" id="3.40.50.300">
    <property type="entry name" value="P-loop containing nucleotide triphosphate hydrolases"/>
    <property type="match status" value="1"/>
</dbReference>
<feature type="repeat" description="ANK" evidence="2">
    <location>
        <begin position="501"/>
        <end position="522"/>
    </location>
</feature>
<evidence type="ECO:0000259" key="3">
    <source>
        <dbReference type="PROSITE" id="PS50837"/>
    </source>
</evidence>
<name>A0AAN6YTW8_9PEZI</name>
<dbReference type="Pfam" id="PF00023">
    <property type="entry name" value="Ank"/>
    <property type="match status" value="2"/>
</dbReference>
<sequence>MRPGTLHPGTCQWIFSSPAFRDWVTGTDPRRTLFCPGQPGAGKTIAASAIVQELASRFENDSDVGIAHIFFNKLRSHEQSIEAVCQSLTEQLVKRGSDTAQSDWSPDGDAPTPFIKTLRQMRSTVEKYRQVFIIVDALDECMEAGRARFVEEMVKLEEHYGARLLVTSRGIPEVTDLVEEAIRFDIVADDGDLQRYVVDSLGRFLPLAHAHLDTTQGAQLTLSIVEASAGRFLAARLYMGLLACESSQLSCWQAVRENFSLLTGPDVYRGLYGVAVGRIASQMDGQNKLALSWLTFATRQLTMTELQEALAIPTSNSNVNPDTRPDITEILETCRPLLVWDPSSDIVSFVHNTAREYLLSRQDLMYPEADIGTACIRYLSMSEFETGACPSNEGLKERLQSRPLFQYAAVNWAHHLETANEPPSEVYEFLRTQPKIQAAFQMSLIVHKLEEAVFGGETSAREMSGLHMAAYAGVPSVIKSLLAASTLLNTKSDVINKRDDYGQTPLCWAAQMGHQAVVQLLLTDPAVKIDLRNYQGRTPLSLAAEQGDAEIVRSLLACGANPNYRDVKHTTPLWYASRAGHGAIVELLLRTGNLDPVMLNARQPYQRSERGETPLFIATKGGHTRIVELLLD</sequence>
<dbReference type="Pfam" id="PF12796">
    <property type="entry name" value="Ank_2"/>
    <property type="match status" value="1"/>
</dbReference>
<organism evidence="4 5">
    <name type="scientific">Canariomyces notabilis</name>
    <dbReference type="NCBI Taxonomy" id="2074819"/>
    <lineage>
        <taxon>Eukaryota</taxon>
        <taxon>Fungi</taxon>
        <taxon>Dikarya</taxon>
        <taxon>Ascomycota</taxon>
        <taxon>Pezizomycotina</taxon>
        <taxon>Sordariomycetes</taxon>
        <taxon>Sordariomycetidae</taxon>
        <taxon>Sordariales</taxon>
        <taxon>Chaetomiaceae</taxon>
        <taxon>Canariomyces</taxon>
    </lineage>
</organism>
<dbReference type="InterPro" id="IPR056884">
    <property type="entry name" value="NPHP3-like_N"/>
</dbReference>
<reference evidence="4" key="1">
    <citation type="journal article" date="2023" name="Mol. Phylogenet. Evol.">
        <title>Genome-scale phylogeny and comparative genomics of the fungal order Sordariales.</title>
        <authorList>
            <person name="Hensen N."/>
            <person name="Bonometti L."/>
            <person name="Westerberg I."/>
            <person name="Brannstrom I.O."/>
            <person name="Guillou S."/>
            <person name="Cros-Aarteil S."/>
            <person name="Calhoun S."/>
            <person name="Haridas S."/>
            <person name="Kuo A."/>
            <person name="Mondo S."/>
            <person name="Pangilinan J."/>
            <person name="Riley R."/>
            <person name="LaButti K."/>
            <person name="Andreopoulos B."/>
            <person name="Lipzen A."/>
            <person name="Chen C."/>
            <person name="Yan M."/>
            <person name="Daum C."/>
            <person name="Ng V."/>
            <person name="Clum A."/>
            <person name="Steindorff A."/>
            <person name="Ohm R.A."/>
            <person name="Martin F."/>
            <person name="Silar P."/>
            <person name="Natvig D.O."/>
            <person name="Lalanne C."/>
            <person name="Gautier V."/>
            <person name="Ament-Velasquez S.L."/>
            <person name="Kruys A."/>
            <person name="Hutchinson M.I."/>
            <person name="Powell A.J."/>
            <person name="Barry K."/>
            <person name="Miller A.N."/>
            <person name="Grigoriev I.V."/>
            <person name="Debuchy R."/>
            <person name="Gladieux P."/>
            <person name="Hiltunen Thoren M."/>
            <person name="Johannesson H."/>
        </authorList>
    </citation>
    <scope>NUCLEOTIDE SEQUENCE</scope>
    <source>
        <strain evidence="4">CBS 508.74</strain>
    </source>
</reference>
<dbReference type="SUPFAM" id="SSF52540">
    <property type="entry name" value="P-loop containing nucleoside triphosphate hydrolases"/>
    <property type="match status" value="1"/>
</dbReference>
<dbReference type="PANTHER" id="PTHR10039">
    <property type="entry name" value="AMELOGENIN"/>
    <property type="match status" value="1"/>
</dbReference>
<dbReference type="GeneID" id="89935633"/>
<comment type="caution">
    <text evidence="4">The sequence shown here is derived from an EMBL/GenBank/DDBJ whole genome shotgun (WGS) entry which is preliminary data.</text>
</comment>
<feature type="repeat" description="ANK" evidence="2">
    <location>
        <begin position="535"/>
        <end position="567"/>
    </location>
</feature>
<dbReference type="SUPFAM" id="SSF48403">
    <property type="entry name" value="Ankyrin repeat"/>
    <property type="match status" value="1"/>
</dbReference>
<dbReference type="Pfam" id="PF22939">
    <property type="entry name" value="WHD_GPIID"/>
    <property type="match status" value="1"/>
</dbReference>
<protein>
    <submittedName>
        <fullName evidence="4">Ankyrin</fullName>
    </submittedName>
</protein>
<keyword evidence="5" id="KW-1185">Reference proteome</keyword>
<evidence type="ECO:0000313" key="5">
    <source>
        <dbReference type="Proteomes" id="UP001302812"/>
    </source>
</evidence>
<dbReference type="InterPro" id="IPR002110">
    <property type="entry name" value="Ankyrin_rpt"/>
</dbReference>
<dbReference type="PANTHER" id="PTHR10039:SF15">
    <property type="entry name" value="NACHT DOMAIN-CONTAINING PROTEIN"/>
    <property type="match status" value="1"/>
</dbReference>
<dbReference type="Pfam" id="PF24883">
    <property type="entry name" value="NPHP3_N"/>
    <property type="match status" value="1"/>
</dbReference>
<dbReference type="SMART" id="SM00248">
    <property type="entry name" value="ANK"/>
    <property type="match status" value="4"/>
</dbReference>
<dbReference type="InterPro" id="IPR054471">
    <property type="entry name" value="GPIID_WHD"/>
</dbReference>
<feature type="domain" description="NACHT" evidence="3">
    <location>
        <begin position="31"/>
        <end position="169"/>
    </location>
</feature>
<reference evidence="4" key="2">
    <citation type="submission" date="2023-05" db="EMBL/GenBank/DDBJ databases">
        <authorList>
            <consortium name="Lawrence Berkeley National Laboratory"/>
            <person name="Steindorff A."/>
            <person name="Hensen N."/>
            <person name="Bonometti L."/>
            <person name="Westerberg I."/>
            <person name="Brannstrom I.O."/>
            <person name="Guillou S."/>
            <person name="Cros-Aarteil S."/>
            <person name="Calhoun S."/>
            <person name="Haridas S."/>
            <person name="Kuo A."/>
            <person name="Mondo S."/>
            <person name="Pangilinan J."/>
            <person name="Riley R."/>
            <person name="Labutti K."/>
            <person name="Andreopoulos B."/>
            <person name="Lipzen A."/>
            <person name="Chen C."/>
            <person name="Yanf M."/>
            <person name="Daum C."/>
            <person name="Ng V."/>
            <person name="Clum A."/>
            <person name="Ohm R."/>
            <person name="Martin F."/>
            <person name="Silar P."/>
            <person name="Natvig D."/>
            <person name="Lalanne C."/>
            <person name="Gautier V."/>
            <person name="Ament-Velasquez S.L."/>
            <person name="Kruys A."/>
            <person name="Hutchinson M.I."/>
            <person name="Powell A.J."/>
            <person name="Barry K."/>
            <person name="Miller A.N."/>
            <person name="Grigoriev I.V."/>
            <person name="Debuchy R."/>
            <person name="Gladieux P."/>
            <person name="Thoren M.H."/>
            <person name="Johannesson H."/>
        </authorList>
    </citation>
    <scope>NUCLEOTIDE SEQUENCE</scope>
    <source>
        <strain evidence="4">CBS 508.74</strain>
    </source>
</reference>
<dbReference type="PROSITE" id="PS50088">
    <property type="entry name" value="ANK_REPEAT"/>
    <property type="match status" value="3"/>
</dbReference>
<evidence type="ECO:0000313" key="4">
    <source>
        <dbReference type="EMBL" id="KAK4112974.1"/>
    </source>
</evidence>
<keyword evidence="1" id="KW-0677">Repeat</keyword>
<dbReference type="Gene3D" id="1.25.40.20">
    <property type="entry name" value="Ankyrin repeat-containing domain"/>
    <property type="match status" value="1"/>
</dbReference>
<gene>
    <name evidence="4" type="ORF">N656DRAFT_708486</name>
</gene>
<dbReference type="PROSITE" id="PS50837">
    <property type="entry name" value="NACHT"/>
    <property type="match status" value="1"/>
</dbReference>
<dbReference type="InterPro" id="IPR036770">
    <property type="entry name" value="Ankyrin_rpt-contain_sf"/>
</dbReference>
<evidence type="ECO:0000256" key="2">
    <source>
        <dbReference type="PROSITE-ProRule" id="PRU00023"/>
    </source>
</evidence>
<keyword evidence="2" id="KW-0040">ANK repeat</keyword>
<dbReference type="InterPro" id="IPR027417">
    <property type="entry name" value="P-loop_NTPase"/>
</dbReference>
<dbReference type="Proteomes" id="UP001302812">
    <property type="component" value="Unassembled WGS sequence"/>
</dbReference>
<dbReference type="EMBL" id="MU853340">
    <property type="protein sequence ID" value="KAK4112974.1"/>
    <property type="molecule type" value="Genomic_DNA"/>
</dbReference>
<dbReference type="PROSITE" id="PS50297">
    <property type="entry name" value="ANK_REP_REGION"/>
    <property type="match status" value="3"/>
</dbReference>
<dbReference type="RefSeq" id="XP_064670544.1">
    <property type="nucleotide sequence ID" value="XM_064811508.1"/>
</dbReference>